<dbReference type="Proteomes" id="UP000681967">
    <property type="component" value="Unassembled WGS sequence"/>
</dbReference>
<dbReference type="EMBL" id="CAJOBI010090512">
    <property type="protein sequence ID" value="CAF4540066.1"/>
    <property type="molecule type" value="Genomic_DNA"/>
</dbReference>
<dbReference type="EMBL" id="CAJOBJ010177032">
    <property type="protein sequence ID" value="CAF4904290.1"/>
    <property type="molecule type" value="Genomic_DNA"/>
</dbReference>
<name>A0A8S3CDU5_9BILA</name>
<proteinExistence type="predicted"/>
<organism evidence="4 5">
    <name type="scientific">Rotaria magnacalcarata</name>
    <dbReference type="NCBI Taxonomy" id="392030"/>
    <lineage>
        <taxon>Eukaryota</taxon>
        <taxon>Metazoa</taxon>
        <taxon>Spiralia</taxon>
        <taxon>Gnathifera</taxon>
        <taxon>Rotifera</taxon>
        <taxon>Eurotatoria</taxon>
        <taxon>Bdelloidea</taxon>
        <taxon>Philodinida</taxon>
        <taxon>Philodinidae</taxon>
        <taxon>Rotaria</taxon>
    </lineage>
</organism>
<gene>
    <name evidence="3" type="ORF">BYL167_LOCUS47486</name>
    <name evidence="4" type="ORF">GIL414_LOCUS51998</name>
    <name evidence="2" type="ORF">SMN809_LOCUS36584</name>
</gene>
<dbReference type="AlphaFoldDB" id="A0A8S3CDU5"/>
<dbReference type="EMBL" id="CAJOBH010136673">
    <property type="protein sequence ID" value="CAF4785238.1"/>
    <property type="molecule type" value="Genomic_DNA"/>
</dbReference>
<evidence type="ECO:0000313" key="4">
    <source>
        <dbReference type="EMBL" id="CAF4904290.1"/>
    </source>
</evidence>
<evidence type="ECO:0000256" key="1">
    <source>
        <dbReference type="SAM" id="MobiDB-lite"/>
    </source>
</evidence>
<dbReference type="Proteomes" id="UP000681720">
    <property type="component" value="Unassembled WGS sequence"/>
</dbReference>
<reference evidence="4" key="1">
    <citation type="submission" date="2021-02" db="EMBL/GenBank/DDBJ databases">
        <authorList>
            <person name="Nowell W R."/>
        </authorList>
    </citation>
    <scope>NUCLEOTIDE SEQUENCE</scope>
</reference>
<dbReference type="Proteomes" id="UP000676336">
    <property type="component" value="Unassembled WGS sequence"/>
</dbReference>
<evidence type="ECO:0000313" key="2">
    <source>
        <dbReference type="EMBL" id="CAF4540066.1"/>
    </source>
</evidence>
<evidence type="ECO:0000313" key="3">
    <source>
        <dbReference type="EMBL" id="CAF4785238.1"/>
    </source>
</evidence>
<evidence type="ECO:0000313" key="5">
    <source>
        <dbReference type="Proteomes" id="UP000681720"/>
    </source>
</evidence>
<protein>
    <submittedName>
        <fullName evidence="4">Uncharacterized protein</fullName>
    </submittedName>
</protein>
<accession>A0A8S3CDU5</accession>
<comment type="caution">
    <text evidence="4">The sequence shown here is derived from an EMBL/GenBank/DDBJ whole genome shotgun (WGS) entry which is preliminary data.</text>
</comment>
<feature type="non-terminal residue" evidence="4">
    <location>
        <position position="1"/>
    </location>
</feature>
<sequence>FTDNSTRAPSAKRRATHDDNDDDAYVDVKVFLEI</sequence>
<feature type="region of interest" description="Disordered" evidence="1">
    <location>
        <begin position="1"/>
        <end position="20"/>
    </location>
</feature>